<dbReference type="GO" id="GO:0005634">
    <property type="term" value="C:nucleus"/>
    <property type="evidence" value="ECO:0007669"/>
    <property type="project" value="UniProtKB-SubCell"/>
</dbReference>
<dbReference type="InterPro" id="IPR028924">
    <property type="entry name" value="Perm-CXXC"/>
</dbReference>
<dbReference type="Pfam" id="PF15629">
    <property type="entry name" value="Perm-CXXC"/>
    <property type="match status" value="1"/>
</dbReference>
<keyword evidence="6" id="KW-0408">Iron</keyword>
<dbReference type="EMBL" id="HG996476">
    <property type="protein sequence ID" value="CAG1853620.1"/>
    <property type="molecule type" value="Genomic_DNA"/>
</dbReference>
<comment type="similarity">
    <text evidence="3">Belongs to the DNA glycosylase family. DEMETER subfamily.</text>
</comment>
<evidence type="ECO:0000259" key="11">
    <source>
        <dbReference type="SMART" id="SM00478"/>
    </source>
</evidence>
<reference evidence="12" key="1">
    <citation type="submission" date="2021-03" db="EMBL/GenBank/DDBJ databases">
        <authorList>
            <consortium name="Genoscope - CEA"/>
            <person name="William W."/>
        </authorList>
    </citation>
    <scope>NUCLEOTIDE SEQUENCE</scope>
    <source>
        <strain evidence="12">Doubled-haploid Pahang</strain>
    </source>
</reference>
<dbReference type="InterPro" id="IPR028925">
    <property type="entry name" value="RRM_DME"/>
</dbReference>
<evidence type="ECO:0000256" key="3">
    <source>
        <dbReference type="ARBA" id="ARBA00005646"/>
    </source>
</evidence>
<dbReference type="Pfam" id="PF15628">
    <property type="entry name" value="RRM_DME"/>
    <property type="match status" value="1"/>
</dbReference>
<keyword evidence="8" id="KW-0238">DNA-binding</keyword>
<dbReference type="InterPro" id="IPR003651">
    <property type="entry name" value="Endonuclease3_FeS-loop_motif"/>
</dbReference>
<evidence type="ECO:0000256" key="1">
    <source>
        <dbReference type="ARBA" id="ARBA00001966"/>
    </source>
</evidence>
<dbReference type="SMART" id="SM00525">
    <property type="entry name" value="FES"/>
    <property type="match status" value="1"/>
</dbReference>
<dbReference type="SMART" id="SM00478">
    <property type="entry name" value="ENDO3c"/>
    <property type="match status" value="1"/>
</dbReference>
<dbReference type="GO" id="GO:0003677">
    <property type="term" value="F:DNA binding"/>
    <property type="evidence" value="ECO:0007669"/>
    <property type="project" value="UniProtKB-KW"/>
</dbReference>
<evidence type="ECO:0000256" key="10">
    <source>
        <dbReference type="SAM" id="MobiDB-lite"/>
    </source>
</evidence>
<sequence>MEFNRGVPLQQQQKDFKIPSSWFPATLAKPVPTQRHFVPDNDPQNPKSTASNCLETVQVSTGTCGGGLFQETASQGTAFPRSSSSAGSSHNARPSMMTFNAAGGGWRWNPCSNPMELNDDTTASRNPFFALLLQSQIGEGQETPVHPNQSSLNAMMLRNPSLSNEKIITTGVTDAMPSPLTPETMEKNKFLQECLHQEVTGFVQERVTGGNTLENESEKWQPPVVKKVFPSFLNLTVPSSSEHVVLTSSDLIIPSSSEFALPYQVMPSEQVQNEVRAVVVTEQDAQPLNIEKHNLEIQGVDFNRTPQQKPKRKKHRPKVIKEGKPTRTPKPRTPKLVTPEVAKMKEEGSTGKRKYVRKKIVLSSSDASSSILVDNVVLDGTNRGKSVRRRLNFDSESMGARDACPGTAIAFKHCAQPQTLDSCLHSTMQPDLQSQAMIENPGSGMTIDLSGSIMVLKGRKRDNNVVQDVPIWDYREFMHTVGGFSQLSESHRMSNHDLFLPTRSKKKRTGNKLDGFTSDTSEGESRHVSTWRANHRVVNNTPMALEEQQTLEHILAFDKKEKQRLDVKVQSHELDSVCSIIDAVCTTPLKQSDCTHTGIYQVSSPMKPHRGNDCQKDEIFKTENSKDAHVISTSNEIKPKRHAKKEEATVANTQSLSADQVGLQGQKIASCNFDYSLVHKIPDFRVLIPGDCSENISHTNISYQCQNGSSFHNSVAYNLMSGALEPFGDPLDDIIEKLRHITLDEIHEDTREKAKNAIVPYDGGGVIVPYKGEFELAKKRRPRPKVDLDAETFRVWNLLMGTGGNDSVVENDSVKEKHWEEERNVFHGRVDSFIARMHLVQGDRRFSKWKGSVVDSVVGVFLTQNVSDHLSSSAFMALAARFPSKSSRNNAKPHEEKRRTCTEFQEGCTASLKYSSKLQDHMLSKESCCLNSHVIMGENERSNSNESFGYNTRGDSADCSRKCVDMHEAVVGCKSPNNSLDITVAMMGSKGITKAEDRWALNDVASLRNYIITSQNPSENQVLTTDQIELNSLSNFQVEDIMTGSMPNCVGSSSSFTKLLQMAEKILPEKFQDGICQCTDNVSEKKTSLLDPSCNLGMSTSPAMPYCFNKSSRSELVDMGSATVASHECRLNSSLMIDANGDKIFDSTGDSSAVTTAEVIVQQKLAFIPRNKLEGDSASISKCLLQPVTSSEAEACTRKKFFCHSDFQKQEKEASISNSITQTYTHVKNQDTIEIQQRENAKFQTECTGIIQAQMQNFGTQQNIQNFYNKKRNQLEVSDEVKTILEDEACNLQIVSDETTKVELKEKKIKDNTERKGAYDWDILRKNIHQNGNRKERTRDTLDSLDWEAVRCAEVNEISETIRERGMNNKLAARIKDFLNRLVKDHGSIDLEWLKEIEPDQAKDYLLSIRGLGLKSVECVRLLTLQHLAFPVDTNVGRICVRLGWVPLQPLPESLQLHLLELYPMLETIQKYLWPRLCKLDQRTLYELHYQMITFGKVFCTKSKPNCNACPMRAECKHFASAFASARLALPGPEEKKLVISTMSFASEINCTTDLQMLQLPQFEVNRDPKEINCYSSCEPVVEEPSTPEAEEITTEESAIEDIIYENPDEIPEIKLNFEEFTQNLQCYMQGQYLKANGGDISKALMVRNPEAASIPMPKLKNVSRLRTEHHVYELPDSHPLLEGLDQREPDDPSSYLLAIWSPGKKLFWTAQSTEPPEAFCNSQEMGKLCDRKTCFACNSIREAEAQTVRGTILIPCRTAMRGSFPLNGTYFQVNEVFADHDTSCNPIDVPREWIWNLPRRTVYFGTSVPTIFKGLTTQEIQQCFWRGFVCVRGFDQRTRAPKPLYARFHFPASKAPRNKKIAAAEARKE</sequence>
<keyword evidence="4" id="KW-0004">4Fe-4S</keyword>
<dbReference type="InterPro" id="IPR011257">
    <property type="entry name" value="DNA_glycosylase"/>
</dbReference>
<feature type="region of interest" description="Disordered" evidence="10">
    <location>
        <begin position="75"/>
        <end position="94"/>
    </location>
</feature>
<evidence type="ECO:0000256" key="4">
    <source>
        <dbReference type="ARBA" id="ARBA00022485"/>
    </source>
</evidence>
<evidence type="ECO:0000256" key="2">
    <source>
        <dbReference type="ARBA" id="ARBA00004123"/>
    </source>
</evidence>
<evidence type="ECO:0000256" key="5">
    <source>
        <dbReference type="ARBA" id="ARBA00022723"/>
    </source>
</evidence>
<dbReference type="GO" id="GO:0046872">
    <property type="term" value="F:metal ion binding"/>
    <property type="evidence" value="ECO:0007669"/>
    <property type="project" value="UniProtKB-KW"/>
</dbReference>
<feature type="region of interest" description="Disordered" evidence="10">
    <location>
        <begin position="300"/>
        <end position="334"/>
    </location>
</feature>
<dbReference type="Gene3D" id="1.10.1670.10">
    <property type="entry name" value="Helix-hairpin-Helix base-excision DNA repair enzymes (C-terminal)"/>
    <property type="match status" value="1"/>
</dbReference>
<keyword evidence="7" id="KW-0411">Iron-sulfur</keyword>
<dbReference type="CDD" id="cd00056">
    <property type="entry name" value="ENDO3c"/>
    <property type="match status" value="1"/>
</dbReference>
<feature type="domain" description="HhH-GPD" evidence="11">
    <location>
        <begin position="1328"/>
        <end position="1498"/>
    </location>
</feature>
<dbReference type="InterPro" id="IPR003265">
    <property type="entry name" value="HhH-GPD_domain"/>
</dbReference>
<evidence type="ECO:0000256" key="8">
    <source>
        <dbReference type="ARBA" id="ARBA00023125"/>
    </source>
</evidence>
<comment type="cofactor">
    <cofactor evidence="1">
        <name>[4Fe-4S] cluster</name>
        <dbReference type="ChEBI" id="CHEBI:49883"/>
    </cofactor>
</comment>
<keyword evidence="5" id="KW-0479">Metal-binding</keyword>
<accession>A0A8D7AV36</accession>
<organism evidence="12">
    <name type="scientific">Musa acuminata subsp. malaccensis</name>
    <name type="common">Wild banana</name>
    <name type="synonym">Musa malaccensis</name>
    <dbReference type="NCBI Taxonomy" id="214687"/>
    <lineage>
        <taxon>Eukaryota</taxon>
        <taxon>Viridiplantae</taxon>
        <taxon>Streptophyta</taxon>
        <taxon>Embryophyta</taxon>
        <taxon>Tracheophyta</taxon>
        <taxon>Spermatophyta</taxon>
        <taxon>Magnoliopsida</taxon>
        <taxon>Liliopsida</taxon>
        <taxon>Zingiberales</taxon>
        <taxon>Musaceae</taxon>
        <taxon>Musa</taxon>
    </lineage>
</organism>
<dbReference type="GO" id="GO:0019104">
    <property type="term" value="F:DNA N-glycosylase activity"/>
    <property type="evidence" value="ECO:0007669"/>
    <property type="project" value="InterPro"/>
</dbReference>
<dbReference type="GO" id="GO:0051539">
    <property type="term" value="F:4 iron, 4 sulfur cluster binding"/>
    <property type="evidence" value="ECO:0007669"/>
    <property type="project" value="UniProtKB-KW"/>
</dbReference>
<dbReference type="GO" id="GO:0006284">
    <property type="term" value="P:base-excision repair"/>
    <property type="evidence" value="ECO:0007669"/>
    <property type="project" value="InterPro"/>
</dbReference>
<dbReference type="Gene3D" id="1.10.340.30">
    <property type="entry name" value="Hypothetical protein, domain 2"/>
    <property type="match status" value="1"/>
</dbReference>
<evidence type="ECO:0000256" key="9">
    <source>
        <dbReference type="ARBA" id="ARBA00023242"/>
    </source>
</evidence>
<dbReference type="SUPFAM" id="SSF48150">
    <property type="entry name" value="DNA-glycosylase"/>
    <property type="match status" value="1"/>
</dbReference>
<evidence type="ECO:0000313" key="12">
    <source>
        <dbReference type="EMBL" id="CAG1853620.1"/>
    </source>
</evidence>
<comment type="subcellular location">
    <subcellularLocation>
        <location evidence="2">Nucleus</location>
    </subcellularLocation>
</comment>
<protein>
    <submittedName>
        <fullName evidence="12">(wild Malaysian banana) hypothetical protein</fullName>
    </submittedName>
</protein>
<evidence type="ECO:0000256" key="6">
    <source>
        <dbReference type="ARBA" id="ARBA00023004"/>
    </source>
</evidence>
<proteinExistence type="inferred from homology"/>
<evidence type="ECO:0000256" key="7">
    <source>
        <dbReference type="ARBA" id="ARBA00023014"/>
    </source>
</evidence>
<dbReference type="InterPro" id="IPR023170">
    <property type="entry name" value="HhH_base_excis_C"/>
</dbReference>
<dbReference type="InterPro" id="IPR044811">
    <property type="entry name" value="DME/ROS1"/>
</dbReference>
<dbReference type="PANTHER" id="PTHR46213">
    <property type="entry name" value="TRANSCRIPTIONAL ACTIVATOR DEMETER"/>
    <property type="match status" value="1"/>
</dbReference>
<dbReference type="PANTHER" id="PTHR46213:SF13">
    <property type="entry name" value="DEMETER-LIKE PROTEIN 2-RELATED"/>
    <property type="match status" value="1"/>
</dbReference>
<feature type="compositionally biased region" description="Basic residues" evidence="10">
    <location>
        <begin position="309"/>
        <end position="318"/>
    </location>
</feature>
<gene>
    <name evidence="12" type="ORF">GSMUA_318460.1</name>
</gene>
<dbReference type="GO" id="GO:0141166">
    <property type="term" value="P:chromosomal 5-methylcytosine DNA demethylation pathway"/>
    <property type="evidence" value="ECO:0007669"/>
    <property type="project" value="InterPro"/>
</dbReference>
<feature type="region of interest" description="Disordered" evidence="10">
    <location>
        <begin position="509"/>
        <end position="528"/>
    </location>
</feature>
<keyword evidence="9" id="KW-0539">Nucleus</keyword>
<dbReference type="GO" id="GO:0051747">
    <property type="term" value="F:cytosine C-5 DNA demethylase activity"/>
    <property type="evidence" value="ECO:0007669"/>
    <property type="project" value="UniProtKB-ARBA"/>
</dbReference>
<name>A0A8D7AV36_MUSAM</name>
<dbReference type="FunFam" id="1.10.1670.10:FF:000004">
    <property type="entry name" value="DNA glycosylase/AP lyase ROS1"/>
    <property type="match status" value="1"/>
</dbReference>